<dbReference type="SUPFAM" id="SSF117892">
    <property type="entry name" value="Band 7/SPFH domain"/>
    <property type="match status" value="1"/>
</dbReference>
<feature type="transmembrane region" description="Helical" evidence="5">
    <location>
        <begin position="6"/>
        <end position="29"/>
    </location>
</feature>
<dbReference type="CDD" id="cd08826">
    <property type="entry name" value="SPFH_eoslipins_u1"/>
    <property type="match status" value="1"/>
</dbReference>
<dbReference type="Pfam" id="PF01145">
    <property type="entry name" value="Band_7"/>
    <property type="match status" value="1"/>
</dbReference>
<dbReference type="InterPro" id="IPR036013">
    <property type="entry name" value="Band_7/SPFH_dom_sf"/>
</dbReference>
<dbReference type="GO" id="GO:0006508">
    <property type="term" value="P:proteolysis"/>
    <property type="evidence" value="ECO:0007669"/>
    <property type="project" value="UniProtKB-KW"/>
</dbReference>
<evidence type="ECO:0000256" key="2">
    <source>
        <dbReference type="ARBA" id="ARBA00008164"/>
    </source>
</evidence>
<dbReference type="Proteomes" id="UP000075578">
    <property type="component" value="Unassembled WGS sequence"/>
</dbReference>
<accession>A0A150J4X8</accession>
<evidence type="ECO:0000256" key="3">
    <source>
        <dbReference type="ARBA" id="ARBA00022692"/>
    </source>
</evidence>
<keyword evidence="3 5" id="KW-0812">Transmembrane</keyword>
<dbReference type="PATRIC" id="fig|1705564.3.peg.813"/>
<dbReference type="AlphaFoldDB" id="A0A150J4X8"/>
<dbReference type="FunFam" id="3.30.479.30:FF:000004">
    <property type="entry name" value="Putative membrane protease family, stomatin"/>
    <property type="match status" value="1"/>
</dbReference>
<dbReference type="PRINTS" id="PR00721">
    <property type="entry name" value="STOMATIN"/>
</dbReference>
<evidence type="ECO:0000259" key="6">
    <source>
        <dbReference type="SMART" id="SM00244"/>
    </source>
</evidence>
<name>A0A150J4X8_9EURY</name>
<evidence type="ECO:0000256" key="4">
    <source>
        <dbReference type="ARBA" id="ARBA00022989"/>
    </source>
</evidence>
<protein>
    <submittedName>
        <fullName evidence="7">FtsH protease regulator HflK</fullName>
    </submittedName>
</protein>
<keyword evidence="5" id="KW-0472">Membrane</keyword>
<sequence>MVNQILLNPVIIVPIAIAIIFILAGIRVIKQYERAVKFRLGVFVGILEPGLKWIIPIVDRIEKVDLRVVTVDIPAQEVISKDNVPMKVNGVLFFKVIDADKAILEVEQYKFAISQLSQSALRDMAGKSDLDTILAKREEIGERIRAIVDVETDPWGIKVTDVKIKDIELPDNMKRAMAHQAEAERDRRARIILAEAEEQAAQRLANAGEVIDKSPAALKLRLYQTLAEIASEKNSTIVFPFPEEMMEFIRNKNDTKK</sequence>
<keyword evidence="7" id="KW-0645">Protease</keyword>
<evidence type="ECO:0000256" key="5">
    <source>
        <dbReference type="SAM" id="Phobius"/>
    </source>
</evidence>
<dbReference type="GO" id="GO:0005886">
    <property type="term" value="C:plasma membrane"/>
    <property type="evidence" value="ECO:0007669"/>
    <property type="project" value="InterPro"/>
</dbReference>
<evidence type="ECO:0000256" key="1">
    <source>
        <dbReference type="ARBA" id="ARBA00004167"/>
    </source>
</evidence>
<dbReference type="EMBL" id="LNGD01000035">
    <property type="protein sequence ID" value="KYC52299.1"/>
    <property type="molecule type" value="Genomic_DNA"/>
</dbReference>
<dbReference type="InterPro" id="IPR001972">
    <property type="entry name" value="Stomatin_HflK_fam"/>
</dbReference>
<dbReference type="PANTHER" id="PTHR10264">
    <property type="entry name" value="BAND 7 PROTEIN-RELATED"/>
    <property type="match status" value="1"/>
</dbReference>
<comment type="subcellular location">
    <subcellularLocation>
        <location evidence="1">Membrane</location>
        <topology evidence="1">Single-pass membrane protein</topology>
    </subcellularLocation>
</comment>
<gene>
    <name evidence="7" type="ORF">AMQ74_00793</name>
</gene>
<proteinExistence type="inferred from homology"/>
<comment type="similarity">
    <text evidence="2">Belongs to the band 7/mec-2 family.</text>
</comment>
<evidence type="ECO:0000313" key="8">
    <source>
        <dbReference type="Proteomes" id="UP000075578"/>
    </source>
</evidence>
<dbReference type="Gene3D" id="6.10.250.2090">
    <property type="match status" value="1"/>
</dbReference>
<dbReference type="GO" id="GO:0098552">
    <property type="term" value="C:side of membrane"/>
    <property type="evidence" value="ECO:0007669"/>
    <property type="project" value="UniProtKB-ARBA"/>
</dbReference>
<dbReference type="PANTHER" id="PTHR10264:SF19">
    <property type="entry name" value="AT06885P-RELATED"/>
    <property type="match status" value="1"/>
</dbReference>
<organism evidence="7 8">
    <name type="scientific">Candidatus Methanofastidiosum methylothiophilum</name>
    <dbReference type="NCBI Taxonomy" id="1705564"/>
    <lineage>
        <taxon>Archaea</taxon>
        <taxon>Methanobacteriati</taxon>
        <taxon>Methanobacteriota</taxon>
        <taxon>Stenosarchaea group</taxon>
        <taxon>Candidatus Methanofastidiosia</taxon>
        <taxon>Candidatus Methanofastidiosales</taxon>
        <taxon>Candidatus Methanofastidiosaceae</taxon>
        <taxon>Candidatus Methanofastidiosum</taxon>
    </lineage>
</organism>
<dbReference type="Gene3D" id="3.30.479.30">
    <property type="entry name" value="Band 7 domain"/>
    <property type="match status" value="1"/>
</dbReference>
<feature type="domain" description="Band 7" evidence="6">
    <location>
        <begin position="24"/>
        <end position="181"/>
    </location>
</feature>
<dbReference type="SMART" id="SM00244">
    <property type="entry name" value="PHB"/>
    <property type="match status" value="1"/>
</dbReference>
<keyword evidence="4 5" id="KW-1133">Transmembrane helix</keyword>
<evidence type="ECO:0000313" key="7">
    <source>
        <dbReference type="EMBL" id="KYC52299.1"/>
    </source>
</evidence>
<dbReference type="InterPro" id="IPR001107">
    <property type="entry name" value="Band_7"/>
</dbReference>
<keyword evidence="7" id="KW-0378">Hydrolase</keyword>
<dbReference type="GO" id="GO:0008233">
    <property type="term" value="F:peptidase activity"/>
    <property type="evidence" value="ECO:0007669"/>
    <property type="project" value="UniProtKB-KW"/>
</dbReference>
<comment type="caution">
    <text evidence="7">The sequence shown here is derived from an EMBL/GenBank/DDBJ whole genome shotgun (WGS) entry which is preliminary data.</text>
</comment>
<dbReference type="InterPro" id="IPR043202">
    <property type="entry name" value="Band-7_stomatin-like"/>
</dbReference>
<reference evidence="7 8" key="1">
    <citation type="journal article" date="2016" name="ISME J.">
        <title>Chasing the elusive Euryarchaeota class WSA2: genomes reveal a uniquely fastidious methyl-reducing methanogen.</title>
        <authorList>
            <person name="Nobu M.K."/>
            <person name="Narihiro T."/>
            <person name="Kuroda K."/>
            <person name="Mei R."/>
            <person name="Liu W.T."/>
        </authorList>
    </citation>
    <scope>NUCLEOTIDE SEQUENCE [LARGE SCALE GENOMIC DNA]</scope>
    <source>
        <strain evidence="7">U1lsi0528_Bin089</strain>
    </source>
</reference>